<accession>A0A833SR12</accession>
<organism evidence="1 3">
    <name type="scientific">Phytophthora infestans</name>
    <name type="common">Potato late blight agent</name>
    <name type="synonym">Botrytis infestans</name>
    <dbReference type="NCBI Taxonomy" id="4787"/>
    <lineage>
        <taxon>Eukaryota</taxon>
        <taxon>Sar</taxon>
        <taxon>Stramenopiles</taxon>
        <taxon>Oomycota</taxon>
        <taxon>Peronosporomycetes</taxon>
        <taxon>Peronosporales</taxon>
        <taxon>Peronosporaceae</taxon>
        <taxon>Phytophthora</taxon>
    </lineage>
</organism>
<name>A0A833SR12_PHYIN</name>
<reference evidence="1" key="1">
    <citation type="submission" date="2020-04" db="EMBL/GenBank/DDBJ databases">
        <title>Hybrid Assembly of Korean Phytophthora infestans isolates.</title>
        <authorList>
            <person name="Prokchorchik M."/>
            <person name="Lee Y."/>
            <person name="Seo J."/>
            <person name="Cho J.-H."/>
            <person name="Park Y.-E."/>
            <person name="Jang D.-C."/>
            <person name="Im J.-S."/>
            <person name="Choi J.-G."/>
            <person name="Park H.-J."/>
            <person name="Lee G.-B."/>
            <person name="Lee Y.-G."/>
            <person name="Hong S.-Y."/>
            <person name="Cho K."/>
            <person name="Sohn K.H."/>
        </authorList>
    </citation>
    <scope>NUCLEOTIDE SEQUENCE</scope>
    <source>
        <strain evidence="1">KR_1_A1</strain>
        <strain evidence="2">KR_2_A2</strain>
    </source>
</reference>
<evidence type="ECO:0000313" key="3">
    <source>
        <dbReference type="Proteomes" id="UP000602510"/>
    </source>
</evidence>
<dbReference type="EMBL" id="JAACNO010002837">
    <property type="protein sequence ID" value="KAF4130481.1"/>
    <property type="molecule type" value="Genomic_DNA"/>
</dbReference>
<dbReference type="AlphaFoldDB" id="A0A833SR12"/>
<sequence length="106" mass="11636">MKDKINVEDEPKQAVVADLPGTEEEVNGTRDVEAGAVPPERIEVTRPETGVTSDEKNRMDEMFKAMNTLVTEKDDARAVRYVATGHISRTLHVLGRSSGTRQGVSI</sequence>
<proteinExistence type="predicted"/>
<gene>
    <name evidence="1" type="ORF">GN244_ATG17512</name>
    <name evidence="2" type="ORF">GN958_ATG20375</name>
</gene>
<evidence type="ECO:0000313" key="1">
    <source>
        <dbReference type="EMBL" id="KAF4030689.1"/>
    </source>
</evidence>
<evidence type="ECO:0000313" key="2">
    <source>
        <dbReference type="EMBL" id="KAF4130481.1"/>
    </source>
</evidence>
<dbReference type="Proteomes" id="UP000602510">
    <property type="component" value="Unassembled WGS sequence"/>
</dbReference>
<comment type="caution">
    <text evidence="1">The sequence shown here is derived from an EMBL/GenBank/DDBJ whole genome shotgun (WGS) entry which is preliminary data.</text>
</comment>
<dbReference type="Proteomes" id="UP000704712">
    <property type="component" value="Unassembled WGS sequence"/>
</dbReference>
<protein>
    <submittedName>
        <fullName evidence="1">Uncharacterized protein</fullName>
    </submittedName>
</protein>
<keyword evidence="3" id="KW-1185">Reference proteome</keyword>
<dbReference type="EMBL" id="WSZM01000653">
    <property type="protein sequence ID" value="KAF4030689.1"/>
    <property type="molecule type" value="Genomic_DNA"/>
</dbReference>